<evidence type="ECO:0000313" key="2">
    <source>
        <dbReference type="Proteomes" id="UP001589609"/>
    </source>
</evidence>
<dbReference type="EMBL" id="JBHMAF010000196">
    <property type="protein sequence ID" value="MFB9762392.1"/>
    <property type="molecule type" value="Genomic_DNA"/>
</dbReference>
<proteinExistence type="predicted"/>
<reference evidence="1 2" key="1">
    <citation type="submission" date="2024-09" db="EMBL/GenBank/DDBJ databases">
        <authorList>
            <person name="Sun Q."/>
            <person name="Mori K."/>
        </authorList>
    </citation>
    <scope>NUCLEOTIDE SEQUENCE [LARGE SCALE GENOMIC DNA]</scope>
    <source>
        <strain evidence="1 2">JCM 11201</strain>
    </source>
</reference>
<organism evidence="1 2">
    <name type="scientific">Ectobacillus funiculus</name>
    <dbReference type="NCBI Taxonomy" id="137993"/>
    <lineage>
        <taxon>Bacteria</taxon>
        <taxon>Bacillati</taxon>
        <taxon>Bacillota</taxon>
        <taxon>Bacilli</taxon>
        <taxon>Bacillales</taxon>
        <taxon>Bacillaceae</taxon>
        <taxon>Ectobacillus</taxon>
    </lineage>
</organism>
<keyword evidence="2" id="KW-1185">Reference proteome</keyword>
<comment type="caution">
    <text evidence="1">The sequence shown here is derived from an EMBL/GenBank/DDBJ whole genome shotgun (WGS) entry which is preliminary data.</text>
</comment>
<accession>A0ABV5WP72</accession>
<name>A0ABV5WP72_9BACI</name>
<gene>
    <name evidence="1" type="ORF">ACFFMS_29635</name>
</gene>
<evidence type="ECO:0000313" key="1">
    <source>
        <dbReference type="EMBL" id="MFB9762392.1"/>
    </source>
</evidence>
<dbReference type="Proteomes" id="UP001589609">
    <property type="component" value="Unassembled WGS sequence"/>
</dbReference>
<evidence type="ECO:0008006" key="3">
    <source>
        <dbReference type="Google" id="ProtNLM"/>
    </source>
</evidence>
<protein>
    <recommendedName>
        <fullName evidence="3">Transposase</fullName>
    </recommendedName>
</protein>
<sequence length="57" mass="6654">MGVPLTSKEVIAQIQKLENEGNSLRKKEIKQLYPDLMRSALYYYPSWQHAIEESKIS</sequence>
<dbReference type="RefSeq" id="WP_165350856.1">
    <property type="nucleotide sequence ID" value="NZ_JBHMAF010000196.1"/>
</dbReference>